<feature type="compositionally biased region" description="Basic and acidic residues" evidence="1">
    <location>
        <begin position="15"/>
        <end position="31"/>
    </location>
</feature>
<dbReference type="Proteomes" id="UP000253729">
    <property type="component" value="Unassembled WGS sequence"/>
</dbReference>
<protein>
    <submittedName>
        <fullName evidence="2">Uncharacterized protein</fullName>
    </submittedName>
</protein>
<feature type="compositionally biased region" description="Basic and acidic residues" evidence="1">
    <location>
        <begin position="80"/>
        <end position="101"/>
    </location>
</feature>
<organism evidence="2 3">
    <name type="scientific">Aspergillus welwitschiae</name>
    <dbReference type="NCBI Taxonomy" id="1341132"/>
    <lineage>
        <taxon>Eukaryota</taxon>
        <taxon>Fungi</taxon>
        <taxon>Dikarya</taxon>
        <taxon>Ascomycota</taxon>
        <taxon>Pezizomycotina</taxon>
        <taxon>Eurotiomycetes</taxon>
        <taxon>Eurotiomycetidae</taxon>
        <taxon>Eurotiales</taxon>
        <taxon>Aspergillaceae</taxon>
        <taxon>Aspergillus</taxon>
        <taxon>Aspergillus subgen. Circumdati</taxon>
    </lineage>
</organism>
<accession>A0A3F3Q796</accession>
<reference evidence="2 3" key="1">
    <citation type="submission" date="2018-07" db="EMBL/GenBank/DDBJ databases">
        <title>The genomes of Aspergillus section Nigri reveals drivers in fungal speciation.</title>
        <authorList>
            <consortium name="DOE Joint Genome Institute"/>
            <person name="Vesth T.C."/>
            <person name="Nybo J."/>
            <person name="Theobald S."/>
            <person name="Brandl J."/>
            <person name="Frisvad J.C."/>
            <person name="Nielsen K.F."/>
            <person name="Lyhne E.K."/>
            <person name="Kogle M.E."/>
            <person name="Kuo A."/>
            <person name="Riley R."/>
            <person name="Clum A."/>
            <person name="Nolan M."/>
            <person name="Lipzen A."/>
            <person name="Salamov A."/>
            <person name="Henrissat B."/>
            <person name="Wiebenga A."/>
            <person name="De vries R.P."/>
            <person name="Grigoriev I.V."/>
            <person name="Mortensen U.H."/>
            <person name="Andersen M.R."/>
            <person name="Baker S.E."/>
        </authorList>
    </citation>
    <scope>NUCLEOTIDE SEQUENCE [LARGE SCALE GENOMIC DNA]</scope>
    <source>
        <strain evidence="2 3">CBS 139.54b</strain>
    </source>
</reference>
<dbReference type="EMBL" id="KZ852041">
    <property type="protein sequence ID" value="RDH35094.1"/>
    <property type="molecule type" value="Genomic_DNA"/>
</dbReference>
<evidence type="ECO:0000313" key="2">
    <source>
        <dbReference type="EMBL" id="RDH35094.1"/>
    </source>
</evidence>
<proteinExistence type="predicted"/>
<feature type="compositionally biased region" description="Basic residues" evidence="1">
    <location>
        <begin position="65"/>
        <end position="79"/>
    </location>
</feature>
<feature type="region of interest" description="Disordered" evidence="1">
    <location>
        <begin position="64"/>
        <end position="114"/>
    </location>
</feature>
<dbReference type="RefSeq" id="XP_026628116.1">
    <property type="nucleotide sequence ID" value="XM_026765577.1"/>
</dbReference>
<dbReference type="GeneID" id="38133933"/>
<gene>
    <name evidence="2" type="ORF">BDQ94DRAFT_140200</name>
</gene>
<feature type="region of interest" description="Disordered" evidence="1">
    <location>
        <begin position="15"/>
        <end position="36"/>
    </location>
</feature>
<name>A0A3F3Q796_9EURO</name>
<evidence type="ECO:0000313" key="3">
    <source>
        <dbReference type="Proteomes" id="UP000253729"/>
    </source>
</evidence>
<sequence length="114" mass="12975">MSGFIHKAEDALHLHHKDKGEHKHDNAHEHPPTIGHDGLLRLSQLIYLASKKILVTNIIGIGHEHTHRSHPPQNKHTHHHPNEDQIARDDFKADREYDRALKSPHHGPGLGFEA</sequence>
<keyword evidence="3" id="KW-1185">Reference proteome</keyword>
<evidence type="ECO:0000256" key="1">
    <source>
        <dbReference type="SAM" id="MobiDB-lite"/>
    </source>
</evidence>
<dbReference type="AlphaFoldDB" id="A0A3F3Q796"/>
<dbReference type="STRING" id="1341132.A0A3F3Q796"/>